<evidence type="ECO:0000256" key="1">
    <source>
        <dbReference type="ARBA" id="ARBA00021292"/>
    </source>
</evidence>
<evidence type="ECO:0000313" key="5">
    <source>
        <dbReference type="Proteomes" id="UP000587608"/>
    </source>
</evidence>
<proteinExistence type="predicted"/>
<dbReference type="GO" id="GO:0016757">
    <property type="term" value="F:glycosyltransferase activity"/>
    <property type="evidence" value="ECO:0007669"/>
    <property type="project" value="UniProtKB-KW"/>
</dbReference>
<comment type="caution">
    <text evidence="4">The sequence shown here is derived from an EMBL/GenBank/DDBJ whole genome shotgun (WGS) entry which is preliminary data.</text>
</comment>
<dbReference type="RefSeq" id="WP_191852800.1">
    <property type="nucleotide sequence ID" value="NZ_JACERG010000010.1"/>
</dbReference>
<gene>
    <name evidence="4" type="ORF">H1X69_12360</name>
</gene>
<sequence>MQSAHQHRKKTQVGNRIFGWAADEGGCRYYRISLPLNALQVNGYDTHHHTVMPRAYNAWDVMVGQRISNPGPSERWQHLARQGRHKLVYELDDDLFNVDASSTIAYRFFSQLAVQDRMRQNIVAADCVTVSTEPLAERIRVYNPNVEVCPNYVPAWLLDHTPPQRQDGIITIGWGGSPTHSMDFAEVGPQLRRFLERNPQAEFHAVGTDYASWMRLPKDRCRFTPWIPGVETFFRTLDFHIAIAPLRPHVFNQSKSDVKVKEAAALGIPIVASDVGPYRTSVQHGVTGFLVKRDHEWAKYLRMLVEDEAMRKEMGAAGREWARSQTMEGNISVWEKVLCA</sequence>
<name>A0A7W2DSI5_9ACTN</name>
<accession>A0A7W2DSI5</accession>
<dbReference type="Proteomes" id="UP000587608">
    <property type="component" value="Unassembled WGS sequence"/>
</dbReference>
<keyword evidence="2" id="KW-0328">Glycosyltransferase</keyword>
<evidence type="ECO:0000256" key="2">
    <source>
        <dbReference type="ARBA" id="ARBA00022676"/>
    </source>
</evidence>
<organism evidence="4 5">
    <name type="scientific">Streptomyces griseoaurantiacus</name>
    <dbReference type="NCBI Taxonomy" id="68213"/>
    <lineage>
        <taxon>Bacteria</taxon>
        <taxon>Bacillati</taxon>
        <taxon>Actinomycetota</taxon>
        <taxon>Actinomycetes</taxon>
        <taxon>Kitasatosporales</taxon>
        <taxon>Streptomycetaceae</taxon>
        <taxon>Streptomyces</taxon>
        <taxon>Streptomyces aurantiacus group</taxon>
    </lineage>
</organism>
<dbReference type="PANTHER" id="PTHR12526:SF510">
    <property type="entry name" value="D-INOSITOL 3-PHOSPHATE GLYCOSYLTRANSFERASE"/>
    <property type="match status" value="1"/>
</dbReference>
<keyword evidence="3 4" id="KW-0808">Transferase</keyword>
<dbReference type="PANTHER" id="PTHR12526">
    <property type="entry name" value="GLYCOSYLTRANSFERASE"/>
    <property type="match status" value="1"/>
</dbReference>
<reference evidence="4 5" key="1">
    <citation type="submission" date="2020-07" db="EMBL/GenBank/DDBJ databases">
        <title>Differential regulation of undecylprodigiosin biosynthesis in the yeast-scavenging Streptomyces strain MBK6.</title>
        <authorList>
            <person name="Baral B."/>
            <person name="Siitonen V."/>
            <person name="Laughlin M."/>
            <person name="Yamada K."/>
            <person name="Ilomaeki M."/>
            <person name="Metsae-Ketelae M."/>
            <person name="Niemi J."/>
        </authorList>
    </citation>
    <scope>NUCLEOTIDE SEQUENCE [LARGE SCALE GENOMIC DNA]</scope>
    <source>
        <strain evidence="4 5">MBK6</strain>
    </source>
</reference>
<dbReference type="Gene3D" id="3.40.50.2000">
    <property type="entry name" value="Glycogen Phosphorylase B"/>
    <property type="match status" value="1"/>
</dbReference>
<dbReference type="AlphaFoldDB" id="A0A7W2DSI5"/>
<dbReference type="EMBL" id="JACERG010000010">
    <property type="protein sequence ID" value="MBA5222209.1"/>
    <property type="molecule type" value="Genomic_DNA"/>
</dbReference>
<dbReference type="SUPFAM" id="SSF53756">
    <property type="entry name" value="UDP-Glycosyltransferase/glycogen phosphorylase"/>
    <property type="match status" value="1"/>
</dbReference>
<evidence type="ECO:0000256" key="3">
    <source>
        <dbReference type="ARBA" id="ARBA00022679"/>
    </source>
</evidence>
<evidence type="ECO:0000313" key="4">
    <source>
        <dbReference type="EMBL" id="MBA5222209.1"/>
    </source>
</evidence>
<dbReference type="Pfam" id="PF13692">
    <property type="entry name" value="Glyco_trans_1_4"/>
    <property type="match status" value="1"/>
</dbReference>
<protein>
    <recommendedName>
        <fullName evidence="1">D-inositol 3-phosphate glycosyltransferase</fullName>
    </recommendedName>
</protein>